<evidence type="ECO:0000313" key="8">
    <source>
        <dbReference type="Proteomes" id="UP000025227"/>
    </source>
</evidence>
<dbReference type="Pfam" id="PF00001">
    <property type="entry name" value="7tm_1"/>
    <property type="match status" value="1"/>
</dbReference>
<dbReference type="OrthoDB" id="10011262at2759"/>
<keyword evidence="8" id="KW-1185">Reference proteome</keyword>
<organism evidence="8 9">
    <name type="scientific">Haemonchus contortus</name>
    <name type="common">Barber pole worm</name>
    <dbReference type="NCBI Taxonomy" id="6289"/>
    <lineage>
        <taxon>Eukaryota</taxon>
        <taxon>Metazoa</taxon>
        <taxon>Ecdysozoa</taxon>
        <taxon>Nematoda</taxon>
        <taxon>Chromadorea</taxon>
        <taxon>Rhabditida</taxon>
        <taxon>Rhabditina</taxon>
        <taxon>Rhabditomorpha</taxon>
        <taxon>Strongyloidea</taxon>
        <taxon>Trichostrongylidae</taxon>
        <taxon>Haemonchus</taxon>
    </lineage>
</organism>
<proteinExistence type="predicted"/>
<evidence type="ECO:0000256" key="5">
    <source>
        <dbReference type="SAM" id="MobiDB-lite"/>
    </source>
</evidence>
<evidence type="ECO:0000256" key="6">
    <source>
        <dbReference type="SAM" id="Phobius"/>
    </source>
</evidence>
<dbReference type="InterPro" id="IPR000276">
    <property type="entry name" value="GPCR_Rhodpsn"/>
</dbReference>
<dbReference type="SUPFAM" id="SSF81321">
    <property type="entry name" value="Family A G protein-coupled receptor-like"/>
    <property type="match status" value="1"/>
</dbReference>
<dbReference type="Gene3D" id="1.20.1070.10">
    <property type="entry name" value="Rhodopsin 7-helix transmembrane proteins"/>
    <property type="match status" value="1"/>
</dbReference>
<feature type="region of interest" description="Disordered" evidence="5">
    <location>
        <begin position="420"/>
        <end position="466"/>
    </location>
</feature>
<dbReference type="WBParaSite" id="HCON_00141215-00001">
    <property type="protein sequence ID" value="HCON_00141215-00001"/>
    <property type="gene ID" value="HCON_00141215"/>
</dbReference>
<accession>A0A7I4YVY4</accession>
<feature type="transmembrane region" description="Helical" evidence="6">
    <location>
        <begin position="356"/>
        <end position="375"/>
    </location>
</feature>
<dbReference type="GO" id="GO:0004930">
    <property type="term" value="F:G protein-coupled receptor activity"/>
    <property type="evidence" value="ECO:0007669"/>
    <property type="project" value="InterPro"/>
</dbReference>
<dbReference type="PROSITE" id="PS50262">
    <property type="entry name" value="G_PROTEIN_RECEP_F1_2"/>
    <property type="match status" value="1"/>
</dbReference>
<dbReference type="InterPro" id="IPR052954">
    <property type="entry name" value="GPCR-Ligand_Int"/>
</dbReference>
<evidence type="ECO:0000256" key="1">
    <source>
        <dbReference type="ARBA" id="ARBA00004370"/>
    </source>
</evidence>
<evidence type="ECO:0000256" key="4">
    <source>
        <dbReference type="ARBA" id="ARBA00023136"/>
    </source>
</evidence>
<dbReference type="PANTHER" id="PTHR46641:SF7">
    <property type="entry name" value="G-PROTEIN COUPLED RECEPTORS FAMILY 1 PROFILE DOMAIN-CONTAINING PROTEIN"/>
    <property type="match status" value="1"/>
</dbReference>
<dbReference type="PRINTS" id="PR00237">
    <property type="entry name" value="GPCRRHODOPSN"/>
</dbReference>
<protein>
    <submittedName>
        <fullName evidence="9">G_PROTEIN_RECEP_F1_2 domain-containing protein</fullName>
    </submittedName>
</protein>
<keyword evidence="3 6" id="KW-1133">Transmembrane helix</keyword>
<dbReference type="PANTHER" id="PTHR46641">
    <property type="entry name" value="FMRFAMIDE RECEPTOR-RELATED"/>
    <property type="match status" value="1"/>
</dbReference>
<name>A0A7I4YVY4_HAECO</name>
<feature type="transmembrane region" description="Helical" evidence="6">
    <location>
        <begin position="144"/>
        <end position="164"/>
    </location>
</feature>
<dbReference type="AlphaFoldDB" id="A0A7I4YVY4"/>
<comment type="subcellular location">
    <subcellularLocation>
        <location evidence="1">Membrane</location>
    </subcellularLocation>
</comment>
<evidence type="ECO:0000313" key="9">
    <source>
        <dbReference type="WBParaSite" id="HCON_00141215-00001"/>
    </source>
</evidence>
<dbReference type="CDD" id="cd14978">
    <property type="entry name" value="7tmA_FMRFamide_R-like"/>
    <property type="match status" value="1"/>
</dbReference>
<evidence type="ECO:0000256" key="2">
    <source>
        <dbReference type="ARBA" id="ARBA00022692"/>
    </source>
</evidence>
<feature type="transmembrane region" description="Helical" evidence="6">
    <location>
        <begin position="290"/>
        <end position="314"/>
    </location>
</feature>
<dbReference type="InterPro" id="IPR017452">
    <property type="entry name" value="GPCR_Rhodpsn_7TM"/>
</dbReference>
<keyword evidence="4 6" id="KW-0472">Membrane</keyword>
<feature type="transmembrane region" description="Helical" evidence="6">
    <location>
        <begin position="201"/>
        <end position="226"/>
    </location>
</feature>
<feature type="transmembrane region" description="Helical" evidence="6">
    <location>
        <begin position="25"/>
        <end position="47"/>
    </location>
</feature>
<sequence>MTTSLPEVPICEPHIFNDIQTDARLFGGMPIAIFGIITNSINIVVFLDQEMRCSLVNHFLLVLSVSDLLLLLCNFFMLIFPVIASMSNSVTLHDSFPLILWYAYPIGLSTQTCGVYLTVLVSVHRYLGVCHPFRAKRWVSGRPVKTAIIGSIIFSILINIHTWLELDITKCLSKDFGQTVRSITLTPLKSDETYNIVTKCILYTLVMFVIPFITLISVNSRIIVALKQSTRMRNRMPSSAKNTQSRMIKNFRLLKNAKYSELFGKFGRLTLNPLKAPGLSRGGSVRDRSVTMMLLAIVGIFLCCNCLAFCNNIYEIVRDASSHNANNATQIAPGKYVNQTETSDQNQDVFDFSVELSNILISLNSSSSAFVYLIFSSKYRSIVKHWLGLEVRKKINGVAITTAIVAQRALELSFLPDEAEARNATTRRPPRKRLMRGITVDTDAPPRDPKLLTPSDVSYNDGAETAQRANSRRRLIRFESQ</sequence>
<evidence type="ECO:0000256" key="3">
    <source>
        <dbReference type="ARBA" id="ARBA00022989"/>
    </source>
</evidence>
<dbReference type="Proteomes" id="UP000025227">
    <property type="component" value="Unplaced"/>
</dbReference>
<feature type="domain" description="G-protein coupled receptors family 1 profile" evidence="7">
    <location>
        <begin position="38"/>
        <end position="372"/>
    </location>
</feature>
<feature type="transmembrane region" description="Helical" evidence="6">
    <location>
        <begin position="59"/>
        <end position="84"/>
    </location>
</feature>
<dbReference type="GO" id="GO:0016020">
    <property type="term" value="C:membrane"/>
    <property type="evidence" value="ECO:0007669"/>
    <property type="project" value="UniProtKB-SubCell"/>
</dbReference>
<keyword evidence="2 6" id="KW-0812">Transmembrane</keyword>
<reference evidence="9" key="1">
    <citation type="submission" date="2020-12" db="UniProtKB">
        <authorList>
            <consortium name="WormBaseParasite"/>
        </authorList>
    </citation>
    <scope>IDENTIFICATION</scope>
    <source>
        <strain evidence="9">MHco3</strain>
    </source>
</reference>
<evidence type="ECO:0000259" key="7">
    <source>
        <dbReference type="PROSITE" id="PS50262"/>
    </source>
</evidence>
<feature type="transmembrane region" description="Helical" evidence="6">
    <location>
        <begin position="99"/>
        <end position="123"/>
    </location>
</feature>